<dbReference type="InterPro" id="IPR027268">
    <property type="entry name" value="Peptidase_M4/M1_CTD_sf"/>
</dbReference>
<keyword evidence="10 22" id="KW-0479">Metal-binding</keyword>
<comment type="cofactor">
    <cofactor evidence="22 24">
        <name>Zn(2+)</name>
        <dbReference type="ChEBI" id="CHEBI:29105"/>
    </cofactor>
    <text evidence="22 24">Binds 1 zinc ion per subunit.</text>
</comment>
<evidence type="ECO:0000256" key="21">
    <source>
        <dbReference type="PIRSR" id="PIRSR634016-1"/>
    </source>
</evidence>
<feature type="binding site" evidence="22">
    <location>
        <position position="386"/>
    </location>
    <ligand>
        <name>Zn(2+)</name>
        <dbReference type="ChEBI" id="CHEBI:29105"/>
        <note>catalytic</note>
    </ligand>
</feature>
<evidence type="ECO:0000313" key="28">
    <source>
        <dbReference type="EMBL" id="JAS66773.1"/>
    </source>
</evidence>
<dbReference type="Gene3D" id="2.60.40.1910">
    <property type="match status" value="1"/>
</dbReference>
<dbReference type="InterPro" id="IPR014782">
    <property type="entry name" value="Peptidase_M1_dom"/>
</dbReference>
<dbReference type="FunFam" id="1.10.390.10:FF:000001">
    <property type="entry name" value="Aminopeptidase"/>
    <property type="match status" value="1"/>
</dbReference>
<feature type="binding site" evidence="22">
    <location>
        <position position="382"/>
    </location>
    <ligand>
        <name>Zn(2+)</name>
        <dbReference type="ChEBI" id="CHEBI:29105"/>
        <note>catalytic</note>
    </ligand>
</feature>
<evidence type="ECO:0000256" key="13">
    <source>
        <dbReference type="ARBA" id="ARBA00022833"/>
    </source>
</evidence>
<dbReference type="InterPro" id="IPR045357">
    <property type="entry name" value="Aminopeptidase_N-like_N"/>
</dbReference>
<dbReference type="GO" id="GO:0005886">
    <property type="term" value="C:plasma membrane"/>
    <property type="evidence" value="ECO:0007669"/>
    <property type="project" value="UniProtKB-SubCell"/>
</dbReference>
<keyword evidence="17 24" id="KW-0472">Membrane</keyword>
<dbReference type="PRINTS" id="PR00756">
    <property type="entry name" value="ALADIPTASE"/>
</dbReference>
<evidence type="ECO:0000256" key="23">
    <source>
        <dbReference type="PIRSR" id="PIRSR634016-4"/>
    </source>
</evidence>
<feature type="active site" description="Proton acceptor" evidence="21">
    <location>
        <position position="383"/>
    </location>
</feature>
<keyword evidence="19" id="KW-0325">Glycoprotein</keyword>
<gene>
    <name evidence="28" type="ORF">g.26517</name>
</gene>
<evidence type="ECO:0000256" key="24">
    <source>
        <dbReference type="RuleBase" id="RU364040"/>
    </source>
</evidence>
<proteinExistence type="inferred from homology"/>
<dbReference type="GO" id="GO:0016285">
    <property type="term" value="F:alanyl aminopeptidase activity"/>
    <property type="evidence" value="ECO:0007669"/>
    <property type="project" value="UniProtKB-EC"/>
</dbReference>
<dbReference type="Gene3D" id="1.25.50.20">
    <property type="match status" value="1"/>
</dbReference>
<dbReference type="Gene3D" id="2.60.40.1730">
    <property type="entry name" value="tricorn interacting facor f3 domain"/>
    <property type="match status" value="1"/>
</dbReference>
<dbReference type="InterPro" id="IPR050344">
    <property type="entry name" value="Peptidase_M1_aminopeptidases"/>
</dbReference>
<keyword evidence="6" id="KW-1003">Cell membrane</keyword>
<organism evidence="28">
    <name type="scientific">Cuerna arida</name>
    <dbReference type="NCBI Taxonomy" id="1464854"/>
    <lineage>
        <taxon>Eukaryota</taxon>
        <taxon>Metazoa</taxon>
        <taxon>Ecdysozoa</taxon>
        <taxon>Arthropoda</taxon>
        <taxon>Hexapoda</taxon>
        <taxon>Insecta</taxon>
        <taxon>Pterygota</taxon>
        <taxon>Neoptera</taxon>
        <taxon>Paraneoptera</taxon>
        <taxon>Hemiptera</taxon>
        <taxon>Auchenorrhyncha</taxon>
        <taxon>Membracoidea</taxon>
        <taxon>Cicadellidae</taxon>
        <taxon>Cicadellinae</taxon>
        <taxon>Proconiini</taxon>
        <taxon>Cuerna</taxon>
    </lineage>
</organism>
<accession>A0A1B6GWM4</accession>
<dbReference type="GO" id="GO:0006508">
    <property type="term" value="P:proteolysis"/>
    <property type="evidence" value="ECO:0007669"/>
    <property type="project" value="UniProtKB-KW"/>
</dbReference>
<dbReference type="GO" id="GO:0008270">
    <property type="term" value="F:zinc ion binding"/>
    <property type="evidence" value="ECO:0007669"/>
    <property type="project" value="UniProtKB-UniRule"/>
</dbReference>
<dbReference type="GO" id="GO:0005737">
    <property type="term" value="C:cytoplasm"/>
    <property type="evidence" value="ECO:0007669"/>
    <property type="project" value="TreeGrafter"/>
</dbReference>
<dbReference type="InterPro" id="IPR001930">
    <property type="entry name" value="Peptidase_M1"/>
</dbReference>
<evidence type="ECO:0000256" key="22">
    <source>
        <dbReference type="PIRSR" id="PIRSR634016-3"/>
    </source>
</evidence>
<feature type="domain" description="Peptidase M1 membrane alanine aminopeptidase" evidence="25">
    <location>
        <begin position="310"/>
        <end position="535"/>
    </location>
</feature>
<dbReference type="CDD" id="cd09601">
    <property type="entry name" value="M1_APN-Q_like"/>
    <property type="match status" value="1"/>
</dbReference>
<dbReference type="InterPro" id="IPR024571">
    <property type="entry name" value="ERAP1-like_C_dom"/>
</dbReference>
<evidence type="ECO:0000256" key="18">
    <source>
        <dbReference type="ARBA" id="ARBA00023157"/>
    </source>
</evidence>
<dbReference type="GO" id="GO:0070006">
    <property type="term" value="F:metalloaminopeptidase activity"/>
    <property type="evidence" value="ECO:0007669"/>
    <property type="project" value="TreeGrafter"/>
</dbReference>
<keyword evidence="5 24" id="KW-0031">Aminopeptidase</keyword>
<evidence type="ECO:0000256" key="16">
    <source>
        <dbReference type="ARBA" id="ARBA00023049"/>
    </source>
</evidence>
<dbReference type="GO" id="GO:0043171">
    <property type="term" value="P:peptide catabolic process"/>
    <property type="evidence" value="ECO:0007669"/>
    <property type="project" value="TreeGrafter"/>
</dbReference>
<evidence type="ECO:0000256" key="8">
    <source>
        <dbReference type="ARBA" id="ARBA00022670"/>
    </source>
</evidence>
<protein>
    <recommendedName>
        <fullName evidence="24">Aminopeptidase</fullName>
        <ecNumber evidence="24">3.4.11.-</ecNumber>
    </recommendedName>
</protein>
<evidence type="ECO:0000256" key="2">
    <source>
        <dbReference type="ARBA" id="ARBA00004606"/>
    </source>
</evidence>
<reference evidence="28" key="1">
    <citation type="submission" date="2015-11" db="EMBL/GenBank/DDBJ databases">
        <title>De novo transcriptome assembly of four potential Pierce s Disease insect vectors from Arizona vineyards.</title>
        <authorList>
            <person name="Tassone E.E."/>
        </authorList>
    </citation>
    <scope>NUCLEOTIDE SEQUENCE</scope>
</reference>
<sequence>MTQTPEVLGVMEATTIKPQGFVLSRLTAALLVSAVVLSLVAASLIAYSLAPCHRFDPNNERLSLQGAPSHSRLYVRLPTSVVPVSYKIELIPFIWEKNFTFNGNVIILLNVTQSTENITLHINDLKVLSHRLMKYSRGTTVTDDREDEVEVASHSVDLERQFLVLHTGRWLEPGQYKVYIQYIGNLNNVLQGFYRSSYKFDNVTRWLAASQFQSTDARRAFPCMDEPALKARFTISIGRPTSMIAISNMPRKPGSSQPVEGVPDYVWDHFEESVPMSTYLVAFVVSDFQHLSDGTFAVWAREQALGQARYALDVGPKILRHFEDYFGIKFPLPKIDMVALPDFSAGAMENWGLITYRETAMLYDQVVSTRRNKQRIATVVSHELAHQWFGNLVTPSWWADLWLNEGFASYVECLGVDAVEPSWRIPEQFVVHEMQSVFLLDVYRSSHPISVEVNHPNEIDEIFDTISYGKGASIIRMMDHFLTTPVFRKGLTRYLNMRKYASATRDDLWQALTEQAQEDSVFDQDMTVKAVMDTWTLQTGFPLVTVTRNYDNRTVTVSQKRFMLGNATDSDNSLWYIPLTFTNMPQPDFVTTRPSHWLRAEPSLEIPVDADSHHFIMFNIQETGFYRVNYDAHNWKLLIKHLLDVDRFRQIGTLNRAQLLDDALNLARAGVLDYATALDVTKYLSHELDYLPWKSAFQSFKYLTNMLIKTGGFDRFKSYLLALMKGLYDDTGFVDHSTDSQLKVYSRVEVLKWACQLGHEHCISKSVQQFQNWRSSPQPDRDNPISANLKSTVYCTAIREGGQPEWDFAWNRYLHTNVGSEKSLLLAALGCSRETWILARYLDRAVTENSGIRKQDAAAVFAAVSSNVIGQPLAFAFLRDQWKRVKDYFGGHLFVINNIIQFSTARMTVKFELEMLKDFARAHNTEFGGATKVVLQQIEKTEGNVAWMERNYRPIMDWLSQSS</sequence>
<keyword evidence="18" id="KW-1015">Disulfide bond</keyword>
<dbReference type="InterPro" id="IPR042097">
    <property type="entry name" value="Aminopeptidase_N-like_N_sf"/>
</dbReference>
<feature type="domain" description="ERAP1-like C-terminal" evidence="26">
    <location>
        <begin position="615"/>
        <end position="942"/>
    </location>
</feature>
<dbReference type="GO" id="GO:0042277">
    <property type="term" value="F:peptide binding"/>
    <property type="evidence" value="ECO:0007669"/>
    <property type="project" value="TreeGrafter"/>
</dbReference>
<evidence type="ECO:0000256" key="20">
    <source>
        <dbReference type="ARBA" id="ARBA00023288"/>
    </source>
</evidence>
<feature type="domain" description="Aminopeptidase N-like N-terminal" evidence="27">
    <location>
        <begin position="82"/>
        <end position="280"/>
    </location>
</feature>
<evidence type="ECO:0000256" key="4">
    <source>
        <dbReference type="ARBA" id="ARBA00010136"/>
    </source>
</evidence>
<evidence type="ECO:0000256" key="19">
    <source>
        <dbReference type="ARBA" id="ARBA00023180"/>
    </source>
</evidence>
<keyword evidence="8 24" id="KW-0645">Protease</keyword>
<dbReference type="FunFam" id="2.60.40.1910:FF:000008">
    <property type="entry name" value="Aminopeptidase"/>
    <property type="match status" value="1"/>
</dbReference>
<evidence type="ECO:0000256" key="5">
    <source>
        <dbReference type="ARBA" id="ARBA00022438"/>
    </source>
</evidence>
<dbReference type="EMBL" id="GECZ01002996">
    <property type="protein sequence ID" value="JAS66773.1"/>
    <property type="molecule type" value="Transcribed_RNA"/>
</dbReference>
<keyword evidence="13 22" id="KW-0862">Zinc</keyword>
<dbReference type="PANTHER" id="PTHR11533">
    <property type="entry name" value="PROTEASE M1 ZINC METALLOPROTEASE"/>
    <property type="match status" value="1"/>
</dbReference>
<evidence type="ECO:0000256" key="10">
    <source>
        <dbReference type="ARBA" id="ARBA00022723"/>
    </source>
</evidence>
<evidence type="ECO:0000256" key="1">
    <source>
        <dbReference type="ARBA" id="ARBA00000098"/>
    </source>
</evidence>
<dbReference type="SUPFAM" id="SSF63737">
    <property type="entry name" value="Leukotriene A4 hydrolase N-terminal domain"/>
    <property type="match status" value="1"/>
</dbReference>
<evidence type="ECO:0000259" key="27">
    <source>
        <dbReference type="Pfam" id="PF17900"/>
    </source>
</evidence>
<dbReference type="GO" id="GO:0098552">
    <property type="term" value="C:side of membrane"/>
    <property type="evidence" value="ECO:0007669"/>
    <property type="project" value="UniProtKB-KW"/>
</dbReference>
<evidence type="ECO:0000259" key="26">
    <source>
        <dbReference type="Pfam" id="PF11838"/>
    </source>
</evidence>
<keyword evidence="7" id="KW-0336">GPI-anchor</keyword>
<keyword evidence="14" id="KW-0735">Signal-anchor</keyword>
<evidence type="ECO:0000256" key="11">
    <source>
        <dbReference type="ARBA" id="ARBA00022729"/>
    </source>
</evidence>
<dbReference type="Gene3D" id="1.10.390.10">
    <property type="entry name" value="Neutral Protease Domain 2"/>
    <property type="match status" value="1"/>
</dbReference>
<dbReference type="AlphaFoldDB" id="A0A1B6GWM4"/>
<dbReference type="EC" id="3.4.11.-" evidence="24"/>
<dbReference type="FunFam" id="1.25.50.20:FF:000001">
    <property type="entry name" value="Aminopeptidase"/>
    <property type="match status" value="1"/>
</dbReference>
<dbReference type="Pfam" id="PF01433">
    <property type="entry name" value="Peptidase_M1"/>
    <property type="match status" value="1"/>
</dbReference>
<feature type="binding site" evidence="22">
    <location>
        <position position="405"/>
    </location>
    <ligand>
        <name>Zn(2+)</name>
        <dbReference type="ChEBI" id="CHEBI:29105"/>
        <note>catalytic</note>
    </ligand>
</feature>
<dbReference type="FunFam" id="2.60.40.1730:FF:000012">
    <property type="entry name" value="Aminopeptidase N"/>
    <property type="match status" value="1"/>
</dbReference>
<evidence type="ECO:0000256" key="14">
    <source>
        <dbReference type="ARBA" id="ARBA00022968"/>
    </source>
</evidence>
<name>A0A1B6GWM4_9HEMI</name>
<feature type="transmembrane region" description="Helical" evidence="24">
    <location>
        <begin position="26"/>
        <end position="50"/>
    </location>
</feature>
<dbReference type="Pfam" id="PF11838">
    <property type="entry name" value="ERAP1_C"/>
    <property type="match status" value="1"/>
</dbReference>
<evidence type="ECO:0000256" key="17">
    <source>
        <dbReference type="ARBA" id="ARBA00023136"/>
    </source>
</evidence>
<evidence type="ECO:0000256" key="6">
    <source>
        <dbReference type="ARBA" id="ARBA00022475"/>
    </source>
</evidence>
<keyword evidence="11" id="KW-0732">Signal</keyword>
<keyword evidence="12 24" id="KW-0378">Hydrolase</keyword>
<evidence type="ECO:0000256" key="3">
    <source>
        <dbReference type="ARBA" id="ARBA00004609"/>
    </source>
</evidence>
<evidence type="ECO:0000256" key="9">
    <source>
        <dbReference type="ARBA" id="ARBA00022692"/>
    </source>
</evidence>
<evidence type="ECO:0000256" key="15">
    <source>
        <dbReference type="ARBA" id="ARBA00022989"/>
    </source>
</evidence>
<comment type="subcellular location">
    <subcellularLocation>
        <location evidence="3">Cell membrane</location>
        <topology evidence="3">Lipid-anchor</topology>
        <topology evidence="3">GPI-anchor</topology>
    </subcellularLocation>
    <subcellularLocation>
        <location evidence="2">Membrane</location>
        <topology evidence="2">Single-pass type II membrane protein</topology>
    </subcellularLocation>
</comment>
<evidence type="ECO:0000256" key="7">
    <source>
        <dbReference type="ARBA" id="ARBA00022622"/>
    </source>
</evidence>
<evidence type="ECO:0000259" key="25">
    <source>
        <dbReference type="Pfam" id="PF01433"/>
    </source>
</evidence>
<comment type="catalytic activity">
    <reaction evidence="1">
        <text>Release of an N-terminal amino acid, Xaa-|-Yaa- from a peptide, amide or arylamide. Xaa is preferably Ala, but may be most amino acids including Pro (slow action). When a terminal hydrophobic residue is followed by a prolyl residue, the two may be released as an intact Xaa-Pro dipeptide.</text>
        <dbReference type="EC" id="3.4.11.2"/>
    </reaction>
</comment>
<dbReference type="PANTHER" id="PTHR11533:SF294">
    <property type="entry name" value="THYROTROPIN-RELEASING HORMONE-DEGRADING ECTOENZYME"/>
    <property type="match status" value="1"/>
</dbReference>
<dbReference type="Pfam" id="PF17900">
    <property type="entry name" value="Peptidase_M1_N"/>
    <property type="match status" value="1"/>
</dbReference>
<keyword evidence="15 24" id="KW-1133">Transmembrane helix</keyword>
<dbReference type="InterPro" id="IPR034016">
    <property type="entry name" value="M1_APN-typ"/>
</dbReference>
<feature type="site" description="Transition state stabilizer" evidence="23">
    <location>
        <position position="468"/>
    </location>
</feature>
<keyword evidence="9 24" id="KW-0812">Transmembrane</keyword>
<keyword evidence="16 24" id="KW-0482">Metalloprotease</keyword>
<dbReference type="GO" id="GO:0005615">
    <property type="term" value="C:extracellular space"/>
    <property type="evidence" value="ECO:0007669"/>
    <property type="project" value="TreeGrafter"/>
</dbReference>
<dbReference type="SUPFAM" id="SSF55486">
    <property type="entry name" value="Metalloproteases ('zincins'), catalytic domain"/>
    <property type="match status" value="1"/>
</dbReference>
<comment type="similarity">
    <text evidence="4 24">Belongs to the peptidase M1 family.</text>
</comment>
<keyword evidence="20" id="KW-0449">Lipoprotein</keyword>
<evidence type="ECO:0000256" key="12">
    <source>
        <dbReference type="ARBA" id="ARBA00022801"/>
    </source>
</evidence>